<dbReference type="Proteomes" id="UP000251545">
    <property type="component" value="Unassembled WGS sequence"/>
</dbReference>
<proteinExistence type="predicted"/>
<dbReference type="PROSITE" id="PS51257">
    <property type="entry name" value="PROKAR_LIPOPROTEIN"/>
    <property type="match status" value="1"/>
</dbReference>
<dbReference type="AlphaFoldDB" id="A0A362WY40"/>
<gene>
    <name evidence="1" type="ORF">CLV33_10864</name>
</gene>
<dbReference type="RefSeq" id="WP_105474341.1">
    <property type="nucleotide sequence ID" value="NZ_PVEO01000008.1"/>
</dbReference>
<name>A0A362WY40_9FLAO</name>
<reference evidence="1 2" key="1">
    <citation type="submission" date="2018-02" db="EMBL/GenBank/DDBJ databases">
        <title>Genomic Encyclopedia of Archaeal and Bacterial Type Strains, Phase II (KMG-II): from individual species to whole genera.</title>
        <authorList>
            <person name="Goeker M."/>
        </authorList>
    </citation>
    <scope>NUCLEOTIDE SEQUENCE [LARGE SCALE GENOMIC DNA]</scope>
    <source>
        <strain evidence="1 2">DSM 21165</strain>
    </source>
</reference>
<accession>A0A362WY40</accession>
<evidence type="ECO:0000313" key="2">
    <source>
        <dbReference type="Proteomes" id="UP000251545"/>
    </source>
</evidence>
<sequence length="234" mass="27362">MKNTFLIVVAVLFISCVNERELQLPQIDNAKINEITDVSAAYLFYDETKTDSTDLNRKNLISTTNWLVNVDKRLTLKQAIPHIKFLQSKKKSSSHKNEKAKNYFTCYDLSKNNLGFLEFTEINYHYSFQDLYERKDIELSTPNHETLIQVINLDSIRIHFPEFANPNFTDEISSNKNDLLNDLTKIKDKTNIVLYSSFLSNLKFQDYITFQNIIRKLEVDGIKISNHEFIIDSM</sequence>
<protein>
    <submittedName>
        <fullName evidence="1">Uncharacterized protein</fullName>
    </submittedName>
</protein>
<comment type="caution">
    <text evidence="1">The sequence shown here is derived from an EMBL/GenBank/DDBJ whole genome shotgun (WGS) entry which is preliminary data.</text>
</comment>
<dbReference type="EMBL" id="PVEO01000008">
    <property type="protein sequence ID" value="PQV46910.1"/>
    <property type="molecule type" value="Genomic_DNA"/>
</dbReference>
<evidence type="ECO:0000313" key="1">
    <source>
        <dbReference type="EMBL" id="PQV46910.1"/>
    </source>
</evidence>
<organism evidence="1 2">
    <name type="scientific">Jejuia pallidilutea</name>
    <dbReference type="NCBI Taxonomy" id="504487"/>
    <lineage>
        <taxon>Bacteria</taxon>
        <taxon>Pseudomonadati</taxon>
        <taxon>Bacteroidota</taxon>
        <taxon>Flavobacteriia</taxon>
        <taxon>Flavobacteriales</taxon>
        <taxon>Flavobacteriaceae</taxon>
        <taxon>Jejuia</taxon>
    </lineage>
</organism>